<reference evidence="1 2" key="1">
    <citation type="journal article" date="2019" name="Front. Microbiol.">
        <title>In silico and Genetic Analyses of Cyclic Lipopeptide Synthetic Gene Clusters in Pseudomonas sp. 11K1.</title>
        <authorList>
            <person name="Zhao H."/>
            <person name="Liu Y.P."/>
            <person name="Zhang L.Q."/>
        </authorList>
    </citation>
    <scope>NUCLEOTIDE SEQUENCE [LARGE SCALE GENOMIC DNA]</scope>
    <source>
        <strain evidence="1 2">11K1</strain>
    </source>
</reference>
<dbReference type="AlphaFoldDB" id="A0A4P7P9Z0"/>
<organism evidence="1 2">
    <name type="scientific">Pseudomonas viciae</name>
    <dbReference type="NCBI Taxonomy" id="2505979"/>
    <lineage>
        <taxon>Bacteria</taxon>
        <taxon>Pseudomonadati</taxon>
        <taxon>Pseudomonadota</taxon>
        <taxon>Gammaproteobacteria</taxon>
        <taxon>Pseudomonadales</taxon>
        <taxon>Pseudomonadaceae</taxon>
        <taxon>Pseudomonas</taxon>
    </lineage>
</organism>
<protein>
    <recommendedName>
        <fullName evidence="3">Restriction endonuclease</fullName>
    </recommendedName>
</protein>
<name>A0A4P7P9Z0_9PSED</name>
<evidence type="ECO:0000313" key="1">
    <source>
        <dbReference type="EMBL" id="QBZ87241.1"/>
    </source>
</evidence>
<dbReference type="Proteomes" id="UP000296468">
    <property type="component" value="Chromosome"/>
</dbReference>
<evidence type="ECO:0008006" key="3">
    <source>
        <dbReference type="Google" id="ProtNLM"/>
    </source>
</evidence>
<accession>A0A4P7P9Z0</accession>
<dbReference type="EMBL" id="CP035088">
    <property type="protein sequence ID" value="QBZ87241.1"/>
    <property type="molecule type" value="Genomic_DNA"/>
</dbReference>
<evidence type="ECO:0000313" key="2">
    <source>
        <dbReference type="Proteomes" id="UP000296468"/>
    </source>
</evidence>
<gene>
    <name evidence="1" type="ORF">EPZ47_00430</name>
</gene>
<proteinExistence type="predicted"/>
<sequence>MAKNKLGESQVIDFFSSVLRDQLVNKFGSHSEYFIGNFSGSQDRKYADFFAGTNSSCVLIEFKEFEREIRDEYRKPLREKLCKNLTSKTAALSRTTHFIAYRVSSICMDIKLSPYVDVVCPKWSIGSPPLEAISSKAHYDFIDDFLSAKEGVAIDKFLKYAGHLNSTAGGIADGASAPFKSVLYSRNTQGRVVGTIFNSLGELRKLIDKAPKITQSWEP</sequence>
<dbReference type="OrthoDB" id="7031246at2"/>
<dbReference type="RefSeq" id="WP_135843036.1">
    <property type="nucleotide sequence ID" value="NZ_CP035088.1"/>
</dbReference>
<dbReference type="KEGG" id="pvk:EPZ47_00430"/>